<name>A0AA48IHJ7_9FIRM</name>
<evidence type="ECO:0000313" key="1">
    <source>
        <dbReference type="EMBL" id="BED92980.1"/>
    </source>
</evidence>
<proteinExistence type="predicted"/>
<dbReference type="EMBL" id="AP027925">
    <property type="protein sequence ID" value="BED92980.1"/>
    <property type="molecule type" value="Genomic_DNA"/>
</dbReference>
<accession>A0AA48IHJ7</accession>
<dbReference type="Proteomes" id="UP001335720">
    <property type="component" value="Chromosome"/>
</dbReference>
<sequence length="222" mass="26063">MGKRYSGYAVPFDENYAKSIFTGGCGSTAFSPLFSKIFSNNNCHGNIWIKLSGAYKNHDNDGIIGDFSKADAAAKNYGLFTQRPENYVWYHVFMGWFDYENFLSEDINELQCLSTENLLNTLNTEKIEIIQGAYRNKNTEIYDARSWTNCFKKDFDKTNWIPDEDHYSLIQLIPIEFTYKLDNEEYYSLNNVNNSAYYSSCNQYQTYFQSINVYKKYYYNDN</sequence>
<dbReference type="KEGG" id="ptrh:RsTaC01_0918"/>
<protein>
    <submittedName>
        <fullName evidence="1">Uncharacterized protein</fullName>
    </submittedName>
</protein>
<dbReference type="AlphaFoldDB" id="A0AA48IHJ7"/>
<organism evidence="1">
    <name type="scientific">Candidatus Paraimprobicoccus trichonymphae</name>
    <dbReference type="NCBI Taxonomy" id="3033793"/>
    <lineage>
        <taxon>Bacteria</taxon>
        <taxon>Bacillati</taxon>
        <taxon>Bacillota</taxon>
        <taxon>Clostridia</taxon>
        <taxon>Candidatus Paraimprobicoccus</taxon>
    </lineage>
</organism>
<reference evidence="1" key="1">
    <citation type="journal article" date="2023" name="ISME J.">
        <title>Emergence of putative energy parasites within Clostridia revealed by genome analysis of a novel endosymbiotic clade.</title>
        <authorList>
            <person name="Takahashi K."/>
            <person name="Kuwahara H."/>
            <person name="Horikawa Y."/>
            <person name="Izawa K."/>
            <person name="Kato D."/>
            <person name="Inagaki T."/>
            <person name="Yuki M."/>
            <person name="Ohkuma M."/>
            <person name="Hongoh Y."/>
        </authorList>
    </citation>
    <scope>NUCLEOTIDE SEQUENCE</scope>
    <source>
        <strain evidence="1">RsTa-C01</strain>
    </source>
</reference>
<gene>
    <name evidence="1" type="ORF">RsTaC01_0918</name>
</gene>